<dbReference type="AlphaFoldDB" id="E0SNK2"/>
<dbReference type="Pfam" id="PF00561">
    <property type="entry name" value="Abhydrolase_1"/>
    <property type="match status" value="1"/>
</dbReference>
<dbReference type="Gene3D" id="3.40.50.1820">
    <property type="entry name" value="alpha/beta hydrolase"/>
    <property type="match status" value="1"/>
</dbReference>
<dbReference type="SUPFAM" id="SSF53474">
    <property type="entry name" value="alpha/beta-Hydrolases"/>
    <property type="match status" value="1"/>
</dbReference>
<proteinExistence type="inferred from homology"/>
<dbReference type="InterPro" id="IPR050261">
    <property type="entry name" value="FrsA_esterase"/>
</dbReference>
<dbReference type="BioCyc" id="IAGG583356:GHAH-966-MONOMER"/>
<dbReference type="InterPro" id="IPR000073">
    <property type="entry name" value="AB_hydrolase_1"/>
</dbReference>
<dbReference type="EMBL" id="CP002098">
    <property type="protein sequence ID" value="ADM27798.1"/>
    <property type="molecule type" value="Genomic_DNA"/>
</dbReference>
<name>E0SNK2_IGNAA</name>
<organism evidence="5 6">
    <name type="scientific">Ignisphaera aggregans (strain DSM 17230 / JCM 13409 / AQ1.S1)</name>
    <dbReference type="NCBI Taxonomy" id="583356"/>
    <lineage>
        <taxon>Archaea</taxon>
        <taxon>Thermoproteota</taxon>
        <taxon>Thermoprotei</taxon>
        <taxon>Desulfurococcales</taxon>
        <taxon>Desulfurococcaceae</taxon>
        <taxon>Ignisphaera</taxon>
    </lineage>
</organism>
<sequence length="251" mass="28272">MVCIEKPITFLSNNYELFGVIHIPSTGFNSFTVMFHGFTGNKVEANRLFVDIARALCSDGKAVLRFDFRCHGDSPLPFEEFKLDYALEDAENAIRYVENVFRPSKIGLIGLSMGGHIAIKTAYRFKDRISSLILLAPAIDIGKLLEQAIDRLPKINGYFVFGAYRLKKEGVESILKSNAMDLAENIESPTLLIHAKNDEVVPHTQSIEFYNRLRIEKKKLVLLDEGGHVFSTITSKSRVVQEIVEWSGETL</sequence>
<dbReference type="InterPro" id="IPR022742">
    <property type="entry name" value="Hydrolase_4"/>
</dbReference>
<evidence type="ECO:0000313" key="5">
    <source>
        <dbReference type="EMBL" id="ADM27798.1"/>
    </source>
</evidence>
<dbReference type="Pfam" id="PF12146">
    <property type="entry name" value="Hydrolase_4"/>
    <property type="match status" value="1"/>
</dbReference>
<evidence type="ECO:0000256" key="1">
    <source>
        <dbReference type="ARBA" id="ARBA00022801"/>
    </source>
</evidence>
<dbReference type="STRING" id="583356.Igag_0983"/>
<evidence type="ECO:0000259" key="3">
    <source>
        <dbReference type="Pfam" id="PF00561"/>
    </source>
</evidence>
<evidence type="ECO:0000259" key="4">
    <source>
        <dbReference type="Pfam" id="PF12146"/>
    </source>
</evidence>
<comment type="similarity">
    <text evidence="2">Belongs to the AB hydrolase superfamily. FUS2 hydrolase family.</text>
</comment>
<dbReference type="PANTHER" id="PTHR22946:SF9">
    <property type="entry name" value="POLYKETIDE TRANSFERASE AF380"/>
    <property type="match status" value="1"/>
</dbReference>
<dbReference type="KEGG" id="iag:Igag_0983"/>
<evidence type="ECO:0000313" key="6">
    <source>
        <dbReference type="Proteomes" id="UP000001304"/>
    </source>
</evidence>
<gene>
    <name evidence="5" type="ordered locus">Igag_0983</name>
</gene>
<accession>E0SNK2</accession>
<dbReference type="PANTHER" id="PTHR22946">
    <property type="entry name" value="DIENELACTONE HYDROLASE DOMAIN-CONTAINING PROTEIN-RELATED"/>
    <property type="match status" value="1"/>
</dbReference>
<evidence type="ECO:0000256" key="2">
    <source>
        <dbReference type="ARBA" id="ARBA00038115"/>
    </source>
</evidence>
<dbReference type="InterPro" id="IPR029058">
    <property type="entry name" value="AB_hydrolase_fold"/>
</dbReference>
<protein>
    <submittedName>
        <fullName evidence="5">Dienelactone hydrolase</fullName>
    </submittedName>
</protein>
<dbReference type="GO" id="GO:0016788">
    <property type="term" value="F:hydrolase activity, acting on ester bonds"/>
    <property type="evidence" value="ECO:0007669"/>
    <property type="project" value="UniProtKB-ARBA"/>
</dbReference>
<keyword evidence="6" id="KW-1185">Reference proteome</keyword>
<feature type="domain" description="AB hydrolase-1" evidence="3">
    <location>
        <begin position="33"/>
        <end position="164"/>
    </location>
</feature>
<dbReference type="Proteomes" id="UP000001304">
    <property type="component" value="Chromosome"/>
</dbReference>
<dbReference type="ESTHER" id="ignaa-e0snk2">
    <property type="family name" value="FAE-Bacterial-promiscuous"/>
</dbReference>
<feature type="domain" description="Serine aminopeptidase S33" evidence="4">
    <location>
        <begin position="179"/>
        <end position="228"/>
    </location>
</feature>
<dbReference type="HOGENOM" id="CLU_048353_3_2_2"/>
<reference evidence="5 6" key="1">
    <citation type="journal article" date="2010" name="Stand. Genomic Sci.">
        <title>Complete genome sequence of Ignisphaera aggregans type strain (AQ1.S1).</title>
        <authorList>
            <person name="Goker M."/>
            <person name="Held B."/>
            <person name="Lapidus A."/>
            <person name="Nolan M."/>
            <person name="Spring S."/>
            <person name="Yasawong M."/>
            <person name="Lucas S."/>
            <person name="Glavina Del Rio T."/>
            <person name="Tice H."/>
            <person name="Cheng J.F."/>
            <person name="Goodwin L."/>
            <person name="Tapia R."/>
            <person name="Pitluck S."/>
            <person name="Liolios K."/>
            <person name="Ivanova N."/>
            <person name="Mavromatis K."/>
            <person name="Mikhailova N."/>
            <person name="Pati A."/>
            <person name="Chen A."/>
            <person name="Palaniappan K."/>
            <person name="Brambilla E."/>
            <person name="Land M."/>
            <person name="Hauser L."/>
            <person name="Chang Y.J."/>
            <person name="Jeffries C.D."/>
            <person name="Brettin T."/>
            <person name="Detter J.C."/>
            <person name="Han C."/>
            <person name="Rohde M."/>
            <person name="Sikorski J."/>
            <person name="Woyke T."/>
            <person name="Bristow J."/>
            <person name="Eisen J.A."/>
            <person name="Markowitz V."/>
            <person name="Hugenholtz P."/>
            <person name="Kyrpides N.C."/>
            <person name="Klenk H.P."/>
        </authorList>
    </citation>
    <scope>NUCLEOTIDE SEQUENCE [LARGE SCALE GENOMIC DNA]</scope>
    <source>
        <strain evidence="6">DSM 17230 / JCM 13409 / AQ1.S1</strain>
    </source>
</reference>
<keyword evidence="1 5" id="KW-0378">Hydrolase</keyword>